<dbReference type="Gene3D" id="3.40.630.190">
    <property type="entry name" value="LCP protein"/>
    <property type="match status" value="1"/>
</dbReference>
<keyword evidence="3" id="KW-1133">Transmembrane helix</keyword>
<evidence type="ECO:0000313" key="7">
    <source>
        <dbReference type="Proteomes" id="UP000280586"/>
    </source>
</evidence>
<dbReference type="NCBIfam" id="TIGR00350">
    <property type="entry name" value="lytR_cpsA_psr"/>
    <property type="match status" value="1"/>
</dbReference>
<feature type="compositionally biased region" description="Basic and acidic residues" evidence="2">
    <location>
        <begin position="375"/>
        <end position="392"/>
    </location>
</feature>
<feature type="compositionally biased region" description="Low complexity" evidence="2">
    <location>
        <begin position="394"/>
        <end position="406"/>
    </location>
</feature>
<evidence type="ECO:0000256" key="1">
    <source>
        <dbReference type="ARBA" id="ARBA00006068"/>
    </source>
</evidence>
<evidence type="ECO:0000313" key="6">
    <source>
        <dbReference type="EMBL" id="USR99895.1"/>
    </source>
</evidence>
<sequence length="478" mass="53302">MSENNTSSEMKNTNKKKTSKKKKSLIILLSIIAVIAILSATVVGYYYKLRNQVYTKYTPEPTAGTDYKEVDGVTNVLLIGTDGRTLDEAARSDTIMIATLDNNNKVIKLTSIMRDTLVNIPGYGEGKINAAFAVGAVEGGAQGGAKLLIETIRETFKIDLKKYIIVNFWGFESIIDEIGGIEADIKDYEIEELNNYIGETTETESALIEKTGVQKLNGAQALSYSRIRKVGNGSYERTERQRKVLTQIATKLKDVSPLRYVSIANSIAKHVNTNIDIPEALDLAYTIYKLPDLKIEQLQMPQTELIVRDGEFKNLGWVLLIDKEQNSKVLHDFIFENKLPDSKEYDYYAIESLKSTYDAEHERYTSLYGTVSEENNDKNLDDDLPLIREPKPETNTNTNTDSGNNTDKNPPVTEQEKPSEKPPTTEGNKPQITPPTTEGNKPQITPPTTEENPSVSENEKPSSSGVENSRNAVTKVNR</sequence>
<dbReference type="Pfam" id="PF03816">
    <property type="entry name" value="LytR_cpsA_psr"/>
    <property type="match status" value="1"/>
</dbReference>
<dbReference type="RefSeq" id="WP_066678894.1">
    <property type="nucleotide sequence ID" value="NZ_CABMIZ010000055.1"/>
</dbReference>
<dbReference type="Proteomes" id="UP000280586">
    <property type="component" value="Chromosome"/>
</dbReference>
<proteinExistence type="inferred from homology"/>
<reference evidence="5 7" key="1">
    <citation type="submission" date="2017-09" db="EMBL/GenBank/DDBJ databases">
        <authorList>
            <person name="Thomas P."/>
            <person name="Seyboldt C."/>
        </authorList>
    </citation>
    <scope>NUCLEOTIDE SEQUENCE [LARGE SCALE GENOMIC DNA]</scope>
    <source>
        <strain evidence="5 7">DSM 7534</strain>
    </source>
</reference>
<dbReference type="InterPro" id="IPR004474">
    <property type="entry name" value="LytR_CpsA_psr"/>
</dbReference>
<keyword evidence="3" id="KW-0472">Membrane</keyword>
<evidence type="ECO:0000313" key="8">
    <source>
        <dbReference type="Proteomes" id="UP001055437"/>
    </source>
</evidence>
<keyword evidence="3" id="KW-0812">Transmembrane</keyword>
<dbReference type="KEGG" id="csep:CP523_02005"/>
<dbReference type="PANTHER" id="PTHR33392:SF6">
    <property type="entry name" value="POLYISOPRENYL-TEICHOIC ACID--PEPTIDOGLYCAN TEICHOIC ACID TRANSFERASE TAGU"/>
    <property type="match status" value="1"/>
</dbReference>
<dbReference type="OrthoDB" id="9782542at2"/>
<feature type="compositionally biased region" description="Polar residues" evidence="2">
    <location>
        <begin position="425"/>
        <end position="478"/>
    </location>
</feature>
<protein>
    <submittedName>
        <fullName evidence="6">LCP family protein</fullName>
    </submittedName>
    <submittedName>
        <fullName evidence="5">Transcriptional regulator</fullName>
    </submittedName>
</protein>
<dbReference type="AlphaFoldDB" id="A0A9N7JJC9"/>
<keyword evidence="8" id="KW-1185">Reference proteome</keyword>
<dbReference type="InterPro" id="IPR050922">
    <property type="entry name" value="LytR/CpsA/Psr_CW_biosynth"/>
</dbReference>
<feature type="transmembrane region" description="Helical" evidence="3">
    <location>
        <begin position="25"/>
        <end position="47"/>
    </location>
</feature>
<reference evidence="6" key="2">
    <citation type="submission" date="2022-06" db="EMBL/GenBank/DDBJ databases">
        <authorList>
            <person name="Holder M.E."/>
            <person name="Ajami N.J."/>
            <person name="Petrosino J.F."/>
        </authorList>
    </citation>
    <scope>NUCLEOTIDE SEQUENCE</scope>
    <source>
        <strain evidence="6">RMA 8861</strain>
    </source>
</reference>
<gene>
    <name evidence="5" type="ORF">CP523_02005</name>
    <name evidence="6" type="ORF">NH397_10325</name>
</gene>
<organism evidence="5 7">
    <name type="scientific">Clostridium septicum</name>
    <dbReference type="NCBI Taxonomy" id="1504"/>
    <lineage>
        <taxon>Bacteria</taxon>
        <taxon>Bacillati</taxon>
        <taxon>Bacillota</taxon>
        <taxon>Clostridia</taxon>
        <taxon>Eubacteriales</taxon>
        <taxon>Clostridiaceae</taxon>
        <taxon>Clostridium</taxon>
    </lineage>
</organism>
<dbReference type="GeneID" id="303559450"/>
<dbReference type="Proteomes" id="UP001055437">
    <property type="component" value="Chromosome"/>
</dbReference>
<dbReference type="EMBL" id="CP099799">
    <property type="protein sequence ID" value="USR99895.1"/>
    <property type="molecule type" value="Genomic_DNA"/>
</dbReference>
<evidence type="ECO:0000256" key="3">
    <source>
        <dbReference type="SAM" id="Phobius"/>
    </source>
</evidence>
<dbReference type="PANTHER" id="PTHR33392">
    <property type="entry name" value="POLYISOPRENYL-TEICHOIC ACID--PEPTIDOGLYCAN TEICHOIC ACID TRANSFERASE TAGU"/>
    <property type="match status" value="1"/>
</dbReference>
<comment type="similarity">
    <text evidence="1">Belongs to the LytR/CpsA/Psr (LCP) family.</text>
</comment>
<name>A0A9N7JJC9_CLOSE</name>
<accession>A0A9N7JJC9</accession>
<dbReference type="EMBL" id="CP023671">
    <property type="protein sequence ID" value="AYE33319.1"/>
    <property type="molecule type" value="Genomic_DNA"/>
</dbReference>
<feature type="region of interest" description="Disordered" evidence="2">
    <location>
        <begin position="368"/>
        <end position="478"/>
    </location>
</feature>
<feature type="domain" description="Cell envelope-related transcriptional attenuator" evidence="4">
    <location>
        <begin position="91"/>
        <end position="253"/>
    </location>
</feature>
<evidence type="ECO:0000313" key="5">
    <source>
        <dbReference type="EMBL" id="AYE33319.1"/>
    </source>
</evidence>
<evidence type="ECO:0000259" key="4">
    <source>
        <dbReference type="Pfam" id="PF03816"/>
    </source>
</evidence>
<evidence type="ECO:0000256" key="2">
    <source>
        <dbReference type="SAM" id="MobiDB-lite"/>
    </source>
</evidence>